<dbReference type="InterPro" id="IPR041492">
    <property type="entry name" value="HAD_2"/>
</dbReference>
<feature type="binding site" evidence="10">
    <location>
        <position position="14"/>
    </location>
    <ligand>
        <name>Mg(2+)</name>
        <dbReference type="ChEBI" id="CHEBI:18420"/>
    </ligand>
</feature>
<dbReference type="EMBL" id="CAADFU010000027">
    <property type="protein sequence ID" value="VFK43557.1"/>
    <property type="molecule type" value="Genomic_DNA"/>
</dbReference>
<keyword evidence="9 10" id="KW-0119">Carbohydrate metabolism</keyword>
<evidence type="ECO:0000313" key="11">
    <source>
        <dbReference type="EMBL" id="VFK38808.1"/>
    </source>
</evidence>
<dbReference type="PANTHER" id="PTHR43434:SF1">
    <property type="entry name" value="PHOSPHOGLYCOLATE PHOSPHATASE"/>
    <property type="match status" value="1"/>
</dbReference>
<keyword evidence="7 10" id="KW-0378">Hydrolase</keyword>
<dbReference type="HAMAP" id="MF_00495">
    <property type="entry name" value="GPH_hydrolase_bact"/>
    <property type="match status" value="1"/>
</dbReference>
<dbReference type="EC" id="3.1.3.18" evidence="5 10"/>
<dbReference type="Gene3D" id="1.10.150.240">
    <property type="entry name" value="Putative phosphatase, domain 2"/>
    <property type="match status" value="1"/>
</dbReference>
<dbReference type="GO" id="GO:0005975">
    <property type="term" value="P:carbohydrate metabolic process"/>
    <property type="evidence" value="ECO:0007669"/>
    <property type="project" value="InterPro"/>
</dbReference>
<feature type="binding site" evidence="10">
    <location>
        <position position="175"/>
    </location>
    <ligand>
        <name>Mg(2+)</name>
        <dbReference type="ChEBI" id="CHEBI:18420"/>
    </ligand>
</feature>
<dbReference type="SFLD" id="SFLDG01135">
    <property type="entry name" value="C1.5.6:_HAD__Beta-PGM__Phospha"/>
    <property type="match status" value="1"/>
</dbReference>
<evidence type="ECO:0000256" key="3">
    <source>
        <dbReference type="ARBA" id="ARBA00004818"/>
    </source>
</evidence>
<sequence>MKFPLPKLVVFDLDGTLVDSVPDIAKSTDEMLLRVGMKPYGEVRIREWIGNGMERLVRRALTGKMDGEPEDALFARAYPIFLQRHDLHNGERSIVYPGVWEALDFFARQGIPMGCVTNKHTRFTGALLRRVGLYEKFGMILSGNSLSRKKPDPMPLLHVSDHFEVTPADSLLVGDSISDVKAARAAGFWVICVTYGYNHGRDIRDAEPDAALDSLEELPGVFDAELRSS</sequence>
<dbReference type="InterPro" id="IPR006439">
    <property type="entry name" value="HAD-SF_hydro_IA"/>
</dbReference>
<evidence type="ECO:0000256" key="2">
    <source>
        <dbReference type="ARBA" id="ARBA00001946"/>
    </source>
</evidence>
<evidence type="ECO:0000313" key="12">
    <source>
        <dbReference type="EMBL" id="VFK43557.1"/>
    </source>
</evidence>
<dbReference type="Gene3D" id="3.40.50.1000">
    <property type="entry name" value="HAD superfamily/HAD-like"/>
    <property type="match status" value="1"/>
</dbReference>
<comment type="similarity">
    <text evidence="4 10">Belongs to the HAD-like hydrolase superfamily. CbbY/CbbZ/Gph/YieH family.</text>
</comment>
<dbReference type="GO" id="GO:0005829">
    <property type="term" value="C:cytosol"/>
    <property type="evidence" value="ECO:0007669"/>
    <property type="project" value="TreeGrafter"/>
</dbReference>
<dbReference type="NCBIfam" id="TIGR01509">
    <property type="entry name" value="HAD-SF-IA-v3"/>
    <property type="match status" value="1"/>
</dbReference>
<dbReference type="SFLD" id="SFLDG01129">
    <property type="entry name" value="C1.5:_HAD__Beta-PGM__Phosphata"/>
    <property type="match status" value="1"/>
</dbReference>
<comment type="catalytic activity">
    <reaction evidence="1 10">
        <text>2-phosphoglycolate + H2O = glycolate + phosphate</text>
        <dbReference type="Rhea" id="RHEA:14369"/>
        <dbReference type="ChEBI" id="CHEBI:15377"/>
        <dbReference type="ChEBI" id="CHEBI:29805"/>
        <dbReference type="ChEBI" id="CHEBI:43474"/>
        <dbReference type="ChEBI" id="CHEBI:58033"/>
        <dbReference type="EC" id="3.1.3.18"/>
    </reaction>
</comment>
<dbReference type="SFLD" id="SFLDS00003">
    <property type="entry name" value="Haloacid_Dehalogenase"/>
    <property type="match status" value="1"/>
</dbReference>
<dbReference type="Pfam" id="PF13419">
    <property type="entry name" value="HAD_2"/>
    <property type="match status" value="1"/>
</dbReference>
<dbReference type="NCBIfam" id="TIGR01449">
    <property type="entry name" value="PGP_bact"/>
    <property type="match status" value="1"/>
</dbReference>
<feature type="active site" description="Nucleophile" evidence="10">
    <location>
        <position position="12"/>
    </location>
</feature>
<proteinExistence type="inferred from homology"/>
<evidence type="ECO:0000313" key="13">
    <source>
        <dbReference type="EMBL" id="VFK79935.1"/>
    </source>
</evidence>
<comment type="cofactor">
    <cofactor evidence="2 10">
        <name>Mg(2+)</name>
        <dbReference type="ChEBI" id="CHEBI:18420"/>
    </cofactor>
</comment>
<dbReference type="EMBL" id="CAADHB010000075">
    <property type="protein sequence ID" value="VFK79935.1"/>
    <property type="molecule type" value="Genomic_DNA"/>
</dbReference>
<dbReference type="GO" id="GO:0046872">
    <property type="term" value="F:metal ion binding"/>
    <property type="evidence" value="ECO:0007669"/>
    <property type="project" value="UniProtKB-KW"/>
</dbReference>
<evidence type="ECO:0000256" key="5">
    <source>
        <dbReference type="ARBA" id="ARBA00013078"/>
    </source>
</evidence>
<dbReference type="InterPro" id="IPR023198">
    <property type="entry name" value="PGP-like_dom2"/>
</dbReference>
<feature type="binding site" evidence="10">
    <location>
        <position position="12"/>
    </location>
    <ligand>
        <name>Mg(2+)</name>
        <dbReference type="ChEBI" id="CHEBI:18420"/>
    </ligand>
</feature>
<dbReference type="InterPro" id="IPR050155">
    <property type="entry name" value="HAD-like_hydrolase_sf"/>
</dbReference>
<reference evidence="12" key="1">
    <citation type="submission" date="2019-02" db="EMBL/GenBank/DDBJ databases">
        <authorList>
            <person name="Gruber-Vodicka R. H."/>
            <person name="Seah K. B. B."/>
        </authorList>
    </citation>
    <scope>NUCLEOTIDE SEQUENCE</scope>
    <source>
        <strain evidence="13">BECK_S127</strain>
        <strain evidence="12">BECK_S1320</strain>
        <strain evidence="11">BECK_S1321</strain>
    </source>
</reference>
<gene>
    <name evidence="13" type="ORF">BECKSD772D_GA0070982_10755</name>
    <name evidence="12" type="ORF">BECKSD772E_GA0070983_10278</name>
    <name evidence="11" type="ORF">BECKSD772F_GA0070984_10288</name>
</gene>
<dbReference type="NCBIfam" id="TIGR01549">
    <property type="entry name" value="HAD-SF-IA-v1"/>
    <property type="match status" value="1"/>
</dbReference>
<dbReference type="GO" id="GO:0006281">
    <property type="term" value="P:DNA repair"/>
    <property type="evidence" value="ECO:0007669"/>
    <property type="project" value="TreeGrafter"/>
</dbReference>
<evidence type="ECO:0000256" key="1">
    <source>
        <dbReference type="ARBA" id="ARBA00000830"/>
    </source>
</evidence>
<dbReference type="InterPro" id="IPR037512">
    <property type="entry name" value="PGPase_prok"/>
</dbReference>
<evidence type="ECO:0000256" key="9">
    <source>
        <dbReference type="ARBA" id="ARBA00023277"/>
    </source>
</evidence>
<dbReference type="GO" id="GO:0008967">
    <property type="term" value="F:phosphoglycolate phosphatase activity"/>
    <property type="evidence" value="ECO:0007669"/>
    <property type="project" value="UniProtKB-UniRule"/>
</dbReference>
<evidence type="ECO:0000256" key="4">
    <source>
        <dbReference type="ARBA" id="ARBA00006171"/>
    </source>
</evidence>
<dbReference type="CDD" id="cd16417">
    <property type="entry name" value="HAD_PGPase"/>
    <property type="match status" value="1"/>
</dbReference>
<evidence type="ECO:0000256" key="6">
    <source>
        <dbReference type="ARBA" id="ARBA00022723"/>
    </source>
</evidence>
<protein>
    <recommendedName>
        <fullName evidence="5 10">Phosphoglycolate phosphatase</fullName>
        <shortName evidence="10">PGP</shortName>
        <shortName evidence="10">PGPase</shortName>
        <ecNumber evidence="5 10">3.1.3.18</ecNumber>
    </recommendedName>
</protein>
<dbReference type="NCBIfam" id="NF009695">
    <property type="entry name" value="PRK13222.1-2"/>
    <property type="match status" value="1"/>
</dbReference>
<evidence type="ECO:0000256" key="7">
    <source>
        <dbReference type="ARBA" id="ARBA00022801"/>
    </source>
</evidence>
<keyword evidence="8 10" id="KW-0460">Magnesium</keyword>
<dbReference type="EMBL" id="CAADFR010000028">
    <property type="protein sequence ID" value="VFK38808.1"/>
    <property type="molecule type" value="Genomic_DNA"/>
</dbReference>
<dbReference type="FunFam" id="3.40.50.1000:FF:000022">
    <property type="entry name" value="Phosphoglycolate phosphatase"/>
    <property type="match status" value="1"/>
</dbReference>
<comment type="pathway">
    <text evidence="3 10">Organic acid metabolism; glycolate biosynthesis; glycolate from 2-phosphoglycolate: step 1/1.</text>
</comment>
<dbReference type="AlphaFoldDB" id="A0A450YPT6"/>
<comment type="function">
    <text evidence="10">Specifically catalyzes the dephosphorylation of 2-phosphoglycolate. Is involved in the dissimilation of the intracellular 2-phosphoglycolate formed during the DNA repair of 3'-phosphoglycolate ends, a major class of DNA lesions induced by oxidative stress.</text>
</comment>
<evidence type="ECO:0000256" key="8">
    <source>
        <dbReference type="ARBA" id="ARBA00022842"/>
    </source>
</evidence>
<evidence type="ECO:0000256" key="10">
    <source>
        <dbReference type="HAMAP-Rule" id="MF_00495"/>
    </source>
</evidence>
<dbReference type="UniPathway" id="UPA00865">
    <property type="reaction ID" value="UER00834"/>
</dbReference>
<dbReference type="SUPFAM" id="SSF56784">
    <property type="entry name" value="HAD-like"/>
    <property type="match status" value="1"/>
</dbReference>
<dbReference type="GO" id="GO:0046295">
    <property type="term" value="P:glycolate biosynthetic process"/>
    <property type="evidence" value="ECO:0007669"/>
    <property type="project" value="UniProtKB-UniRule"/>
</dbReference>
<dbReference type="PRINTS" id="PR00413">
    <property type="entry name" value="HADHALOGNASE"/>
</dbReference>
<accession>A0A450YPT6</accession>
<keyword evidence="6 10" id="KW-0479">Metal-binding</keyword>
<dbReference type="InterPro" id="IPR023214">
    <property type="entry name" value="HAD_sf"/>
</dbReference>
<dbReference type="PANTHER" id="PTHR43434">
    <property type="entry name" value="PHOSPHOGLYCOLATE PHOSPHATASE"/>
    <property type="match status" value="1"/>
</dbReference>
<organism evidence="12">
    <name type="scientific">Candidatus Kentrum sp. SD</name>
    <dbReference type="NCBI Taxonomy" id="2126332"/>
    <lineage>
        <taxon>Bacteria</taxon>
        <taxon>Pseudomonadati</taxon>
        <taxon>Pseudomonadota</taxon>
        <taxon>Gammaproteobacteria</taxon>
        <taxon>Candidatus Kentrum</taxon>
    </lineage>
</organism>
<name>A0A450YPT6_9GAMM</name>
<dbReference type="InterPro" id="IPR036412">
    <property type="entry name" value="HAD-like_sf"/>
</dbReference>